<dbReference type="SUPFAM" id="SSF53901">
    <property type="entry name" value="Thiolase-like"/>
    <property type="match status" value="1"/>
</dbReference>
<accession>A0A382PJJ7</accession>
<dbReference type="InterPro" id="IPR014031">
    <property type="entry name" value="Ketoacyl_synth_C"/>
</dbReference>
<dbReference type="InterPro" id="IPR016039">
    <property type="entry name" value="Thiolase-like"/>
</dbReference>
<gene>
    <name evidence="2" type="ORF">METZ01_LOCUS326418</name>
</gene>
<reference evidence="2" key="1">
    <citation type="submission" date="2018-05" db="EMBL/GenBank/DDBJ databases">
        <authorList>
            <person name="Lanie J.A."/>
            <person name="Ng W.-L."/>
            <person name="Kazmierczak K.M."/>
            <person name="Andrzejewski T.M."/>
            <person name="Davidsen T.M."/>
            <person name="Wayne K.J."/>
            <person name="Tettelin H."/>
            <person name="Glass J.I."/>
            <person name="Rusch D."/>
            <person name="Podicherti R."/>
            <person name="Tsui H.-C.T."/>
            <person name="Winkler M.E."/>
        </authorList>
    </citation>
    <scope>NUCLEOTIDE SEQUENCE</scope>
</reference>
<dbReference type="EMBL" id="UINC01107870">
    <property type="protein sequence ID" value="SVC73564.1"/>
    <property type="molecule type" value="Genomic_DNA"/>
</dbReference>
<dbReference type="AlphaFoldDB" id="A0A382PJJ7"/>
<evidence type="ECO:0000259" key="1">
    <source>
        <dbReference type="Pfam" id="PF02801"/>
    </source>
</evidence>
<feature type="non-terminal residue" evidence="2">
    <location>
        <position position="1"/>
    </location>
</feature>
<proteinExistence type="predicted"/>
<dbReference type="Pfam" id="PF02801">
    <property type="entry name" value="Ketoacyl-synt_C"/>
    <property type="match status" value="1"/>
</dbReference>
<feature type="domain" description="Beta-ketoacyl synthase C-terminal" evidence="1">
    <location>
        <begin position="2"/>
        <end position="52"/>
    </location>
</feature>
<organism evidence="2">
    <name type="scientific">marine metagenome</name>
    <dbReference type="NCBI Taxonomy" id="408172"/>
    <lineage>
        <taxon>unclassified sequences</taxon>
        <taxon>metagenomes</taxon>
        <taxon>ecological metagenomes</taxon>
    </lineage>
</organism>
<dbReference type="Gene3D" id="3.40.47.10">
    <property type="match status" value="1"/>
</dbReference>
<name>A0A382PJJ7_9ZZZZ</name>
<evidence type="ECO:0000313" key="2">
    <source>
        <dbReference type="EMBL" id="SVC73564.1"/>
    </source>
</evidence>
<sequence>VEFNVLKEYFSKNTWLYSNKGQVGHMMGASCLIELVLGAEAMTLDVIPGNAGLVEPFDDTHFSFTYDAKKYFKYNKLMKTSFGFGGRSSAVSVSKYEK</sequence>
<dbReference type="GO" id="GO:0016746">
    <property type="term" value="F:acyltransferase activity"/>
    <property type="evidence" value="ECO:0007669"/>
    <property type="project" value="InterPro"/>
</dbReference>
<protein>
    <recommendedName>
        <fullName evidence="1">Beta-ketoacyl synthase C-terminal domain-containing protein</fullName>
    </recommendedName>
</protein>